<comment type="caution">
    <text evidence="6">The sequence shown here is derived from an EMBL/GenBank/DDBJ whole genome shotgun (WGS) entry which is preliminary data.</text>
</comment>
<sequence length="398" mass="45355">MNQLVELKLKPNFVAEVSNGYPLILKEAAETIDEALEEGTLLKIVRPNGKYIATGYYGKQNKGIGWVLTNNQTEEIDEAFFKVKFQQAFIKRDSFYNIEDTTAFRVFNGEGDGIGGLTIDYYDGFYLISFYSQGIYSFRETIFAALKETAELRGIYEKKRFDTNGQYVDQDDYVEGEVGEFPIIIKENGMNFAVNLNDGAMTGIFLDQRDVRLALRERFSEGKTVLNTFSYTGAFSVAAALGGAYETTSVDLAKRSLPMTIEQFSVNGIDYEQQQIKVMNVFDYFSYAARHQLKFDVVVLDPPSFARTKKMTFSTSKDYPKLIGEALEITAAKGIIVASTNNASFNMKKFKTFIDKAFKEKNQRYKILEQHQLPEDFVILEDYPEFNYLKVCIIQLLK</sequence>
<keyword evidence="2 6" id="KW-0808">Transferase</keyword>
<gene>
    <name evidence="6" type="ORF">BJ095_101337</name>
</gene>
<dbReference type="PANTHER" id="PTHR43042:SF3">
    <property type="entry name" value="RIBOSOMAL RNA LARGE SUBUNIT METHYLTRANSFERASE YWBD-RELATED"/>
    <property type="match status" value="1"/>
</dbReference>
<dbReference type="Gene3D" id="3.30.750.80">
    <property type="entry name" value="RNA methyltransferase domain (HRMD) like"/>
    <property type="match status" value="1"/>
</dbReference>
<dbReference type="CDD" id="cd02440">
    <property type="entry name" value="AdoMet_MTases"/>
    <property type="match status" value="1"/>
</dbReference>
<evidence type="ECO:0000313" key="7">
    <source>
        <dbReference type="Proteomes" id="UP000247416"/>
    </source>
</evidence>
<dbReference type="PANTHER" id="PTHR43042">
    <property type="entry name" value="SAM-DEPENDENT METHYLTRANSFERASE"/>
    <property type="match status" value="1"/>
</dbReference>
<dbReference type="SUPFAM" id="SSF88697">
    <property type="entry name" value="PUA domain-like"/>
    <property type="match status" value="1"/>
</dbReference>
<dbReference type="RefSeq" id="WP_107935487.1">
    <property type="nucleotide sequence ID" value="NZ_CP085009.1"/>
</dbReference>
<dbReference type="GO" id="GO:0008168">
    <property type="term" value="F:methyltransferase activity"/>
    <property type="evidence" value="ECO:0007669"/>
    <property type="project" value="UniProtKB-KW"/>
</dbReference>
<feature type="domain" description="RlmI-like PUA" evidence="5">
    <location>
        <begin position="7"/>
        <end position="69"/>
    </location>
</feature>
<evidence type="ECO:0000256" key="1">
    <source>
        <dbReference type="ARBA" id="ARBA00022603"/>
    </source>
</evidence>
<keyword evidence="1 6" id="KW-0489">Methyltransferase</keyword>
<evidence type="ECO:0000313" key="6">
    <source>
        <dbReference type="EMBL" id="PYF09110.1"/>
    </source>
</evidence>
<name>A0A318TZ08_9BACL</name>
<dbReference type="GO" id="GO:0032259">
    <property type="term" value="P:methylation"/>
    <property type="evidence" value="ECO:0007669"/>
    <property type="project" value="UniProtKB-KW"/>
</dbReference>
<dbReference type="InterPro" id="IPR015947">
    <property type="entry name" value="PUA-like_sf"/>
</dbReference>
<dbReference type="Pfam" id="PF17785">
    <property type="entry name" value="PUA_3"/>
    <property type="match status" value="1"/>
</dbReference>
<evidence type="ECO:0000256" key="2">
    <source>
        <dbReference type="ARBA" id="ARBA00022679"/>
    </source>
</evidence>
<dbReference type="EMBL" id="QJTJ01000001">
    <property type="protein sequence ID" value="PYF09110.1"/>
    <property type="molecule type" value="Genomic_DNA"/>
</dbReference>
<dbReference type="InterPro" id="IPR036974">
    <property type="entry name" value="PUA_sf"/>
</dbReference>
<dbReference type="Pfam" id="PF10672">
    <property type="entry name" value="Methyltrans_SAM"/>
    <property type="match status" value="1"/>
</dbReference>
<feature type="domain" description="S-adenosylmethionine-dependent methyltransferase" evidence="4">
    <location>
        <begin position="174"/>
        <end position="345"/>
    </location>
</feature>
<keyword evidence="3" id="KW-0949">S-adenosyl-L-methionine</keyword>
<dbReference type="SUPFAM" id="SSF53335">
    <property type="entry name" value="S-adenosyl-L-methionine-dependent methyltransferases"/>
    <property type="match status" value="1"/>
</dbReference>
<evidence type="ECO:0000256" key="3">
    <source>
        <dbReference type="ARBA" id="ARBA00022691"/>
    </source>
</evidence>
<evidence type="ECO:0000259" key="5">
    <source>
        <dbReference type="Pfam" id="PF17785"/>
    </source>
</evidence>
<proteinExistence type="predicted"/>
<dbReference type="InterPro" id="IPR041532">
    <property type="entry name" value="RlmI-like_PUA"/>
</dbReference>
<accession>A0A318TZ08</accession>
<dbReference type="Gene3D" id="3.40.50.150">
    <property type="entry name" value="Vaccinia Virus protein VP39"/>
    <property type="match status" value="1"/>
</dbReference>
<dbReference type="GO" id="GO:0003723">
    <property type="term" value="F:RNA binding"/>
    <property type="evidence" value="ECO:0007669"/>
    <property type="project" value="InterPro"/>
</dbReference>
<evidence type="ECO:0000259" key="4">
    <source>
        <dbReference type="Pfam" id="PF10672"/>
    </source>
</evidence>
<dbReference type="AlphaFoldDB" id="A0A318TZ08"/>
<dbReference type="InterPro" id="IPR019614">
    <property type="entry name" value="SAM-dep_methyl-trfase"/>
</dbReference>
<dbReference type="OrthoDB" id="9805492at2"/>
<dbReference type="Gene3D" id="2.30.130.10">
    <property type="entry name" value="PUA domain"/>
    <property type="match status" value="1"/>
</dbReference>
<reference evidence="6 7" key="1">
    <citation type="submission" date="2018-06" db="EMBL/GenBank/DDBJ databases">
        <title>Genomic Encyclopedia of Archaeal and Bacterial Type Strains, Phase II (KMG-II): from individual species to whole genera.</title>
        <authorList>
            <person name="Goeker M."/>
        </authorList>
    </citation>
    <scope>NUCLEOTIDE SEQUENCE [LARGE SCALE GENOMIC DNA]</scope>
    <source>
        <strain evidence="6 7">KACC 16626</strain>
    </source>
</reference>
<keyword evidence="7" id="KW-1185">Reference proteome</keyword>
<protein>
    <submittedName>
        <fullName evidence="6">SAM-dependent methyltransferase</fullName>
    </submittedName>
</protein>
<dbReference type="CDD" id="cd11572">
    <property type="entry name" value="RlmI_M_like"/>
    <property type="match status" value="1"/>
</dbReference>
<dbReference type="Proteomes" id="UP000247416">
    <property type="component" value="Unassembled WGS sequence"/>
</dbReference>
<organism evidence="6 7">
    <name type="scientific">Ureibacillus chungkukjangi</name>
    <dbReference type="NCBI Taxonomy" id="1202712"/>
    <lineage>
        <taxon>Bacteria</taxon>
        <taxon>Bacillati</taxon>
        <taxon>Bacillota</taxon>
        <taxon>Bacilli</taxon>
        <taxon>Bacillales</taxon>
        <taxon>Caryophanaceae</taxon>
        <taxon>Ureibacillus</taxon>
    </lineage>
</organism>
<dbReference type="InterPro" id="IPR029063">
    <property type="entry name" value="SAM-dependent_MTases_sf"/>
</dbReference>